<dbReference type="EMBL" id="UYSU01032345">
    <property type="protein sequence ID" value="VDL89201.1"/>
    <property type="molecule type" value="Genomic_DNA"/>
</dbReference>
<evidence type="ECO:0000313" key="3">
    <source>
        <dbReference type="Proteomes" id="UP000275846"/>
    </source>
</evidence>
<feature type="compositionally biased region" description="Low complexity" evidence="1">
    <location>
        <begin position="31"/>
        <end position="44"/>
    </location>
</feature>
<dbReference type="Proteomes" id="UP000275846">
    <property type="component" value="Unassembled WGS sequence"/>
</dbReference>
<proteinExistence type="predicted"/>
<accession>A0A183SF18</accession>
<keyword evidence="3" id="KW-1185">Reference proteome</keyword>
<protein>
    <submittedName>
        <fullName evidence="4">C2H2-type domain-containing protein</fullName>
    </submittedName>
</protein>
<feature type="region of interest" description="Disordered" evidence="1">
    <location>
        <begin position="24"/>
        <end position="44"/>
    </location>
</feature>
<evidence type="ECO:0000256" key="1">
    <source>
        <dbReference type="SAM" id="MobiDB-lite"/>
    </source>
</evidence>
<evidence type="ECO:0000313" key="2">
    <source>
        <dbReference type="EMBL" id="VDL89201.1"/>
    </source>
</evidence>
<reference evidence="2 3" key="2">
    <citation type="submission" date="2018-11" db="EMBL/GenBank/DDBJ databases">
        <authorList>
            <consortium name="Pathogen Informatics"/>
        </authorList>
    </citation>
    <scope>NUCLEOTIDE SEQUENCE [LARGE SCALE GENOMIC DNA]</scope>
    <source>
        <strain evidence="2 3">NST_G2</strain>
    </source>
</reference>
<reference evidence="4" key="1">
    <citation type="submission" date="2016-06" db="UniProtKB">
        <authorList>
            <consortium name="WormBaseParasite"/>
        </authorList>
    </citation>
    <scope>IDENTIFICATION</scope>
</reference>
<sequence>MGSMGHMRIQESGIQRDASISYTPINTSHIPPMSSTASTAADPPDSAPHLVLIVTAHANHASACRSRIGLVVHSRIHRRETGEPVAGAPTYTYCPKINCPHCPHTFTHGMGLGGHVRLYEN</sequence>
<organism evidence="4">
    <name type="scientific">Schistocephalus solidus</name>
    <name type="common">Tapeworm</name>
    <dbReference type="NCBI Taxonomy" id="70667"/>
    <lineage>
        <taxon>Eukaryota</taxon>
        <taxon>Metazoa</taxon>
        <taxon>Spiralia</taxon>
        <taxon>Lophotrochozoa</taxon>
        <taxon>Platyhelminthes</taxon>
        <taxon>Cestoda</taxon>
        <taxon>Eucestoda</taxon>
        <taxon>Diphyllobothriidea</taxon>
        <taxon>Diphyllobothriidae</taxon>
        <taxon>Schistocephalus</taxon>
    </lineage>
</organism>
<gene>
    <name evidence="2" type="ORF">SSLN_LOCUS2816</name>
</gene>
<dbReference type="WBParaSite" id="SSLN_0000290301-mRNA-1">
    <property type="protein sequence ID" value="SSLN_0000290301-mRNA-1"/>
    <property type="gene ID" value="SSLN_0000290301"/>
</dbReference>
<name>A0A183SF18_SCHSO</name>
<dbReference type="AlphaFoldDB" id="A0A183SF18"/>
<evidence type="ECO:0000313" key="4">
    <source>
        <dbReference type="WBParaSite" id="SSLN_0000290301-mRNA-1"/>
    </source>
</evidence>